<keyword evidence="3 10" id="KW-0808">Transferase</keyword>
<comment type="similarity">
    <text evidence="1">Belongs to the aspartokinase family.</text>
</comment>
<dbReference type="Pfam" id="PF22468">
    <property type="entry name" value="ACT_9"/>
    <property type="match status" value="1"/>
</dbReference>
<organism evidence="10 11">
    <name type="scientific">Neptunomonas concharum</name>
    <dbReference type="NCBI Taxonomy" id="1031538"/>
    <lineage>
        <taxon>Bacteria</taxon>
        <taxon>Pseudomonadati</taxon>
        <taxon>Pseudomonadota</taxon>
        <taxon>Gammaproteobacteria</taxon>
        <taxon>Oceanospirillales</taxon>
        <taxon>Oceanospirillaceae</taxon>
        <taxon>Neptunomonas</taxon>
    </lineage>
</organism>
<evidence type="ECO:0000256" key="5">
    <source>
        <dbReference type="ARBA" id="ARBA00022777"/>
    </source>
</evidence>
<dbReference type="Proteomes" id="UP000324760">
    <property type="component" value="Chromosome"/>
</dbReference>
<dbReference type="GO" id="GO:0005524">
    <property type="term" value="F:ATP binding"/>
    <property type="evidence" value="ECO:0007669"/>
    <property type="project" value="UniProtKB-KW"/>
</dbReference>
<dbReference type="InterPro" id="IPR036393">
    <property type="entry name" value="AceGlu_kinase-like_sf"/>
</dbReference>
<dbReference type="SUPFAM" id="SSF53633">
    <property type="entry name" value="Carbamate kinase-like"/>
    <property type="match status" value="1"/>
</dbReference>
<gene>
    <name evidence="10" type="ORF">F0U83_00800</name>
</gene>
<dbReference type="NCBIfam" id="NF006614">
    <property type="entry name" value="PRK09181.1"/>
    <property type="match status" value="1"/>
</dbReference>
<dbReference type="InterPro" id="IPR045865">
    <property type="entry name" value="ACT-like_dom_sf"/>
</dbReference>
<evidence type="ECO:0000313" key="10">
    <source>
        <dbReference type="EMBL" id="QEQ95356.1"/>
    </source>
</evidence>
<keyword evidence="5 10" id="KW-0418">Kinase</keyword>
<evidence type="ECO:0000256" key="4">
    <source>
        <dbReference type="ARBA" id="ARBA00022741"/>
    </source>
</evidence>
<evidence type="ECO:0000259" key="8">
    <source>
        <dbReference type="Pfam" id="PF00696"/>
    </source>
</evidence>
<reference evidence="10 11" key="1">
    <citation type="journal article" date="2019" name="Biochem. Eng. J.">
        <title>Metabolic engineering of the marine bacteria Neptunomonas concharum for the production of acetoin and meso-2,3-butanediol from acetate.</title>
        <authorList>
            <person name="Li W."/>
            <person name="Pu N."/>
            <person name="Liu C.-X."/>
            <person name="Yuan Q.-P."/>
            <person name="Li Z.-J."/>
        </authorList>
    </citation>
    <scope>NUCLEOTIDE SEQUENCE [LARGE SCALE GENOMIC DNA]</scope>
    <source>
        <strain evidence="10 11">JCM17730</strain>
    </source>
</reference>
<dbReference type="Pfam" id="PF00696">
    <property type="entry name" value="AA_kinase"/>
    <property type="match status" value="1"/>
</dbReference>
<evidence type="ECO:0000256" key="6">
    <source>
        <dbReference type="ARBA" id="ARBA00022840"/>
    </source>
</evidence>
<feature type="domain" description="Aspartokinase ACT" evidence="9">
    <location>
        <begin position="403"/>
        <end position="459"/>
    </location>
</feature>
<evidence type="ECO:0000259" key="9">
    <source>
        <dbReference type="Pfam" id="PF22468"/>
    </source>
</evidence>
<dbReference type="EMBL" id="CP043869">
    <property type="protein sequence ID" value="QEQ95356.1"/>
    <property type="molecule type" value="Genomic_DNA"/>
</dbReference>
<proteinExistence type="inferred from homology"/>
<evidence type="ECO:0000256" key="1">
    <source>
        <dbReference type="ARBA" id="ARBA00010122"/>
    </source>
</evidence>
<feature type="domain" description="Aspartate/glutamate/uridylate kinase" evidence="8">
    <location>
        <begin position="4"/>
        <end position="296"/>
    </location>
</feature>
<dbReference type="OrthoDB" id="9799110at2"/>
<dbReference type="SUPFAM" id="SSF55021">
    <property type="entry name" value="ACT-like"/>
    <property type="match status" value="1"/>
</dbReference>
<dbReference type="EC" id="2.7.2.4" evidence="2"/>
<dbReference type="Gene3D" id="3.40.1160.10">
    <property type="entry name" value="Acetylglutamate kinase-like"/>
    <property type="match status" value="1"/>
</dbReference>
<accession>A0A5P1R7U4</accession>
<evidence type="ECO:0000256" key="7">
    <source>
        <dbReference type="ARBA" id="ARBA00047872"/>
    </source>
</evidence>
<dbReference type="KEGG" id="ncu:F0U83_00800"/>
<comment type="catalytic activity">
    <reaction evidence="7">
        <text>L-aspartate + ATP = 4-phospho-L-aspartate + ADP</text>
        <dbReference type="Rhea" id="RHEA:23776"/>
        <dbReference type="ChEBI" id="CHEBI:29991"/>
        <dbReference type="ChEBI" id="CHEBI:30616"/>
        <dbReference type="ChEBI" id="CHEBI:57535"/>
        <dbReference type="ChEBI" id="CHEBI:456216"/>
        <dbReference type="EC" id="2.7.2.4"/>
    </reaction>
</comment>
<name>A0A5P1R7U4_9GAMM</name>
<protein>
    <recommendedName>
        <fullName evidence="2">aspartate kinase</fullName>
        <ecNumber evidence="2">2.7.2.4</ecNumber>
    </recommendedName>
</protein>
<dbReference type="PANTHER" id="PTHR21499">
    <property type="entry name" value="ASPARTATE KINASE"/>
    <property type="match status" value="1"/>
</dbReference>
<dbReference type="PANTHER" id="PTHR21499:SF3">
    <property type="entry name" value="ASPARTOKINASE"/>
    <property type="match status" value="1"/>
</dbReference>
<dbReference type="CDD" id="cd04910">
    <property type="entry name" value="ACT_AK-Ectoine_1"/>
    <property type="match status" value="1"/>
</dbReference>
<dbReference type="AlphaFoldDB" id="A0A5P1R7U4"/>
<dbReference type="InterPro" id="IPR001048">
    <property type="entry name" value="Asp/Glu/Uridylate_kinase"/>
</dbReference>
<evidence type="ECO:0000256" key="3">
    <source>
        <dbReference type="ARBA" id="ARBA00022679"/>
    </source>
</evidence>
<dbReference type="RefSeq" id="WP_138986059.1">
    <property type="nucleotide sequence ID" value="NZ_CP043869.1"/>
</dbReference>
<keyword evidence="11" id="KW-1185">Reference proteome</keyword>
<dbReference type="GO" id="GO:0004072">
    <property type="term" value="F:aspartate kinase activity"/>
    <property type="evidence" value="ECO:0007669"/>
    <property type="project" value="UniProtKB-EC"/>
</dbReference>
<dbReference type="InterPro" id="IPR054352">
    <property type="entry name" value="ACT_Aspartokinase"/>
</dbReference>
<dbReference type="GO" id="GO:0009089">
    <property type="term" value="P:lysine biosynthetic process via diaminopimelate"/>
    <property type="evidence" value="ECO:0007669"/>
    <property type="project" value="TreeGrafter"/>
</dbReference>
<sequence length="477" mass="53632">MTHTVEKIGGTSMSRFTEVLNNIWLRKKNNDLFNRIFVVSAYAGITDLLLEHKKTGNAGVYSCFAEAEQEDAWIDRLNLVEEKLLAINKQMFVGADLEDANRFISRRIRDAEQCMQSLHSLCSYGHFQLEEHLSTVREMLASIGEAHSAYNSTKLLKNNQIPARFVDLTGWKQERPLAIDQMITETFKGLDPSKELLIVTGYTQCSEQLMRTFDRGYSEMTFAKIAALTGAREAVIHKEFHLSSADPRLVGEENVVTIGMTNFDVADQLSNLGMEAIHPRAAREIRKGGIHIRIKNTFEPDHLGTIIDNNYCNPRPCVEIIAGRKDVVGIEVFDQDMLGSPEHDIHISQTIKELKLQLVNKEADANSITFYVAGNRKKINRIMRLIEEKYPLAEVKMHNVAIVSAVGSDIKIKGMLARTVSALSDAGINVLALHQSVRQVEMQCIVAENDYEDAIRALHFSLIEAENHGDVIRKIAV</sequence>
<keyword evidence="6" id="KW-0067">ATP-binding</keyword>
<dbReference type="Gene3D" id="3.30.2130.10">
    <property type="entry name" value="VC0802-like"/>
    <property type="match status" value="1"/>
</dbReference>
<dbReference type="GO" id="GO:0005829">
    <property type="term" value="C:cytosol"/>
    <property type="evidence" value="ECO:0007669"/>
    <property type="project" value="TreeGrafter"/>
</dbReference>
<dbReference type="GO" id="GO:0009090">
    <property type="term" value="P:homoserine biosynthetic process"/>
    <property type="evidence" value="ECO:0007669"/>
    <property type="project" value="TreeGrafter"/>
</dbReference>
<keyword evidence="4" id="KW-0547">Nucleotide-binding</keyword>
<evidence type="ECO:0000256" key="2">
    <source>
        <dbReference type="ARBA" id="ARBA00013059"/>
    </source>
</evidence>
<evidence type="ECO:0000313" key="11">
    <source>
        <dbReference type="Proteomes" id="UP000324760"/>
    </source>
</evidence>